<sequence>MAPGVLPANNNFPWAIPWRSPTRFRAGSRVLFFGFGDRQAKKTQASRLGSLLYQIQSNQLI</sequence>
<dbReference type="AlphaFoldDB" id="A0AAU8JLZ3"/>
<organism evidence="1">
    <name type="scientific">Planktothricoides raciborskii GIHE-MW2</name>
    <dbReference type="NCBI Taxonomy" id="2792601"/>
    <lineage>
        <taxon>Bacteria</taxon>
        <taxon>Bacillati</taxon>
        <taxon>Cyanobacteriota</taxon>
        <taxon>Cyanophyceae</taxon>
        <taxon>Oscillatoriophycideae</taxon>
        <taxon>Oscillatoriales</taxon>
        <taxon>Oscillatoriaceae</taxon>
        <taxon>Planktothricoides</taxon>
    </lineage>
</organism>
<evidence type="ECO:0000313" key="1">
    <source>
        <dbReference type="EMBL" id="XCM40307.1"/>
    </source>
</evidence>
<dbReference type="EMBL" id="CP159837">
    <property type="protein sequence ID" value="XCM40307.1"/>
    <property type="molecule type" value="Genomic_DNA"/>
</dbReference>
<accession>A0AAU8JLZ3</accession>
<protein>
    <submittedName>
        <fullName evidence="1">Uncharacterized protein</fullName>
    </submittedName>
</protein>
<proteinExistence type="predicted"/>
<reference evidence="1" key="1">
    <citation type="submission" date="2024-07" db="EMBL/GenBank/DDBJ databases">
        <authorList>
            <person name="Kim Y.J."/>
            <person name="Jeong J.Y."/>
        </authorList>
    </citation>
    <scope>NUCLEOTIDE SEQUENCE</scope>
    <source>
        <strain evidence="1">GIHE-MW2</strain>
    </source>
</reference>
<gene>
    <name evidence="1" type="ORF">ABWT76_000548</name>
</gene>
<name>A0AAU8JLZ3_9CYAN</name>
<dbReference type="RefSeq" id="WP_054468327.1">
    <property type="nucleotide sequence ID" value="NZ_CP159837.1"/>
</dbReference>